<reference evidence="2" key="1">
    <citation type="submission" date="2023-03" db="EMBL/GenBank/DDBJ databases">
        <title>Massive genome expansion in bonnet fungi (Mycena s.s.) driven by repeated elements and novel gene families across ecological guilds.</title>
        <authorList>
            <consortium name="Lawrence Berkeley National Laboratory"/>
            <person name="Harder C.B."/>
            <person name="Miyauchi S."/>
            <person name="Viragh M."/>
            <person name="Kuo A."/>
            <person name="Thoen E."/>
            <person name="Andreopoulos B."/>
            <person name="Lu D."/>
            <person name="Skrede I."/>
            <person name="Drula E."/>
            <person name="Henrissat B."/>
            <person name="Morin E."/>
            <person name="Kohler A."/>
            <person name="Barry K."/>
            <person name="LaButti K."/>
            <person name="Morin E."/>
            <person name="Salamov A."/>
            <person name="Lipzen A."/>
            <person name="Mereny Z."/>
            <person name="Hegedus B."/>
            <person name="Baldrian P."/>
            <person name="Stursova M."/>
            <person name="Weitz H."/>
            <person name="Taylor A."/>
            <person name="Grigoriev I.V."/>
            <person name="Nagy L.G."/>
            <person name="Martin F."/>
            <person name="Kauserud H."/>
        </authorList>
    </citation>
    <scope>NUCLEOTIDE SEQUENCE</scope>
    <source>
        <strain evidence="2">CBHHK200</strain>
    </source>
</reference>
<gene>
    <name evidence="2" type="ORF">C8F04DRAFT_1389077</name>
</gene>
<name>A0AAD6TEN0_9AGAR</name>
<evidence type="ECO:0000313" key="2">
    <source>
        <dbReference type="EMBL" id="KAJ7044789.1"/>
    </source>
</evidence>
<accession>A0AAD6TEN0</accession>
<dbReference type="AlphaFoldDB" id="A0AAD6TEN0"/>
<keyword evidence="3" id="KW-1185">Reference proteome</keyword>
<proteinExistence type="predicted"/>
<comment type="caution">
    <text evidence="2">The sequence shown here is derived from an EMBL/GenBank/DDBJ whole genome shotgun (WGS) entry which is preliminary data.</text>
</comment>
<dbReference type="Proteomes" id="UP001218188">
    <property type="component" value="Unassembled WGS sequence"/>
</dbReference>
<feature type="region of interest" description="Disordered" evidence="1">
    <location>
        <begin position="171"/>
        <end position="193"/>
    </location>
</feature>
<feature type="compositionally biased region" description="Basic and acidic residues" evidence="1">
    <location>
        <begin position="175"/>
        <end position="193"/>
    </location>
</feature>
<dbReference type="EMBL" id="JARJCM010000006">
    <property type="protein sequence ID" value="KAJ7044789.1"/>
    <property type="molecule type" value="Genomic_DNA"/>
</dbReference>
<evidence type="ECO:0000313" key="3">
    <source>
        <dbReference type="Proteomes" id="UP001218188"/>
    </source>
</evidence>
<evidence type="ECO:0000256" key="1">
    <source>
        <dbReference type="SAM" id="MobiDB-lite"/>
    </source>
</evidence>
<sequence>MEVSCPRTRRCLPCCARMCDYRRHSCFVVIAGDSWWRTTLQHVWGGFPSLLPLDPSSFPSLLPRRAWTETPAGEHPRGHPWTCSPAGVCIWRRTRTCMPAGFHPQEEPSVGLDEGLAMQEFTPTRRRGGVCARGYPSEGFCVHVFAQGAATFVNTLPTMLPRTCARLDIMDTDPETQRSTDKGKDAERERAERDWICPCTPPSHLLPTVPSSSHSVFVSNAVQCCMCASRAAVRAAHVGTV</sequence>
<protein>
    <submittedName>
        <fullName evidence="2">Uncharacterized protein</fullName>
    </submittedName>
</protein>
<organism evidence="2 3">
    <name type="scientific">Mycena alexandri</name>
    <dbReference type="NCBI Taxonomy" id="1745969"/>
    <lineage>
        <taxon>Eukaryota</taxon>
        <taxon>Fungi</taxon>
        <taxon>Dikarya</taxon>
        <taxon>Basidiomycota</taxon>
        <taxon>Agaricomycotina</taxon>
        <taxon>Agaricomycetes</taxon>
        <taxon>Agaricomycetidae</taxon>
        <taxon>Agaricales</taxon>
        <taxon>Marasmiineae</taxon>
        <taxon>Mycenaceae</taxon>
        <taxon>Mycena</taxon>
    </lineage>
</organism>